<dbReference type="HOGENOM" id="CLU_046452_0_0_1"/>
<keyword evidence="2" id="KW-0472">Membrane</keyword>
<keyword evidence="2" id="KW-1133">Transmembrane helix</keyword>
<dbReference type="eggNOG" id="ENOG502S67X">
    <property type="taxonomic scope" value="Eukaryota"/>
</dbReference>
<comment type="caution">
    <text evidence="3">The sequence shown here is derived from an EMBL/GenBank/DDBJ whole genome shotgun (WGS) entry which is preliminary data.</text>
</comment>
<dbReference type="OrthoDB" id="4586392at2759"/>
<feature type="compositionally biased region" description="Basic and acidic residues" evidence="1">
    <location>
        <begin position="225"/>
        <end position="238"/>
    </location>
</feature>
<evidence type="ECO:0000256" key="1">
    <source>
        <dbReference type="SAM" id="MobiDB-lite"/>
    </source>
</evidence>
<sequence length="318" mass="36153">MAGFLIPPWYKPYEPTEADLILATFVWGFTFALAICVFAKGVKQTHRCFRRCHFWNPYIIMVWVEWAACLGVAASSWLFLRVHPLTYMAKLYIEMNIAEFLGKILKQSNRRRSCFPLSNDCGTPNTCNGWQPDLEAAGNPHDHMFNREWRNSKDQFHVKQSGGQMHPLNMDLLTGGENSPDRTDMWGGVHGAVLYDVRAEKKDEVGEPSTPSEVHVRDPPWPTVEVKRRSSSSDEMRHPRQKRPRMQRVETCAGYDDGDDNSGDTTVDGRRANRCLSQDYSNARRKRDSGAETEMDTDALMQGAAQGTKTYSDHEEGG</sequence>
<evidence type="ECO:0000256" key="2">
    <source>
        <dbReference type="SAM" id="Phobius"/>
    </source>
</evidence>
<gene>
    <name evidence="3" type="ORF">SMAC_01101</name>
</gene>
<accession>F7VM97</accession>
<feature type="transmembrane region" description="Helical" evidence="2">
    <location>
        <begin position="60"/>
        <end position="80"/>
    </location>
</feature>
<organism evidence="3 4">
    <name type="scientific">Sordaria macrospora (strain ATCC MYA-333 / DSM 997 / K(L3346) / K-hell)</name>
    <dbReference type="NCBI Taxonomy" id="771870"/>
    <lineage>
        <taxon>Eukaryota</taxon>
        <taxon>Fungi</taxon>
        <taxon>Dikarya</taxon>
        <taxon>Ascomycota</taxon>
        <taxon>Pezizomycotina</taxon>
        <taxon>Sordariomycetes</taxon>
        <taxon>Sordariomycetidae</taxon>
        <taxon>Sordariales</taxon>
        <taxon>Sordariaceae</taxon>
        <taxon>Sordaria</taxon>
    </lineage>
</organism>
<dbReference type="OMA" id="ETCAGYD"/>
<dbReference type="AlphaFoldDB" id="F7VM97"/>
<dbReference type="InParanoid" id="F7VM97"/>
<dbReference type="EMBL" id="CABT02000002">
    <property type="protein sequence ID" value="CCC07077.1"/>
    <property type="molecule type" value="Genomic_DNA"/>
</dbReference>
<evidence type="ECO:0000313" key="3">
    <source>
        <dbReference type="EMBL" id="CCC07077.1"/>
    </source>
</evidence>
<keyword evidence="2" id="KW-0812">Transmembrane</keyword>
<feature type="region of interest" description="Disordered" evidence="1">
    <location>
        <begin position="202"/>
        <end position="318"/>
    </location>
</feature>
<keyword evidence="4" id="KW-1185">Reference proteome</keyword>
<feature type="transmembrane region" description="Helical" evidence="2">
    <location>
        <begin position="20"/>
        <end position="39"/>
    </location>
</feature>
<evidence type="ECO:0000313" key="4">
    <source>
        <dbReference type="Proteomes" id="UP000001881"/>
    </source>
</evidence>
<protein>
    <submittedName>
        <fullName evidence="3">WGS project CABT00000000 data, contig 2.2</fullName>
    </submittedName>
</protein>
<proteinExistence type="predicted"/>
<dbReference type="VEuPathDB" id="FungiDB:SMAC_01101"/>
<name>F7VM97_SORMK</name>
<dbReference type="Proteomes" id="UP000001881">
    <property type="component" value="Unassembled WGS sequence"/>
</dbReference>
<reference evidence="3 4" key="1">
    <citation type="journal article" date="2010" name="PLoS Genet.">
        <title>De novo assembly of a 40 Mb eukaryotic genome from short sequence reads: Sordaria macrospora, a model organism for fungal morphogenesis.</title>
        <authorList>
            <person name="Nowrousian M."/>
            <person name="Stajich J."/>
            <person name="Chu M."/>
            <person name="Engh I."/>
            <person name="Espagne E."/>
            <person name="Halliday K."/>
            <person name="Kamerewerd J."/>
            <person name="Kempken F."/>
            <person name="Knab B."/>
            <person name="Kuo H.C."/>
            <person name="Osiewacz H.D."/>
            <person name="Poeggeler S."/>
            <person name="Read N."/>
            <person name="Seiler S."/>
            <person name="Smith K."/>
            <person name="Zickler D."/>
            <person name="Kueck U."/>
            <person name="Freitag M."/>
        </authorList>
    </citation>
    <scope>NUCLEOTIDE SEQUENCE [LARGE SCALE GENOMIC DNA]</scope>
    <source>
        <strain evidence="4">ATCC MYA-333 / DSM 997 / K(L3346) / K-hell</strain>
        <tissue evidence="3">Mycelium</tissue>
    </source>
</reference>